<organism evidence="2 3">
    <name type="scientific">Parapedobacter deserti</name>
    <dbReference type="NCBI Taxonomy" id="1912957"/>
    <lineage>
        <taxon>Bacteria</taxon>
        <taxon>Pseudomonadati</taxon>
        <taxon>Bacteroidota</taxon>
        <taxon>Sphingobacteriia</taxon>
        <taxon>Sphingobacteriales</taxon>
        <taxon>Sphingobacteriaceae</taxon>
        <taxon>Parapedobacter</taxon>
    </lineage>
</organism>
<evidence type="ECO:0000313" key="2">
    <source>
        <dbReference type="EMBL" id="MFC3196280.1"/>
    </source>
</evidence>
<name>A0ABV7JDT2_9SPHI</name>
<dbReference type="Proteomes" id="UP001595526">
    <property type="component" value="Unassembled WGS sequence"/>
</dbReference>
<gene>
    <name evidence="2" type="ORF">ACFOET_01510</name>
</gene>
<evidence type="ECO:0000256" key="1">
    <source>
        <dbReference type="ARBA" id="ARBA00022857"/>
    </source>
</evidence>
<dbReference type="Pfam" id="PF05893">
    <property type="entry name" value="LuxC"/>
    <property type="match status" value="1"/>
</dbReference>
<evidence type="ECO:0000313" key="3">
    <source>
        <dbReference type="Proteomes" id="UP001595526"/>
    </source>
</evidence>
<proteinExistence type="predicted"/>
<dbReference type="RefSeq" id="WP_379018839.1">
    <property type="nucleotide sequence ID" value="NZ_JBHRTA010000004.1"/>
</dbReference>
<protein>
    <submittedName>
        <fullName evidence="2">Acyl-CoA reductase</fullName>
    </submittedName>
</protein>
<accession>A0ABV7JDT2</accession>
<keyword evidence="1" id="KW-0521">NADP</keyword>
<keyword evidence="3" id="KW-1185">Reference proteome</keyword>
<sequence length="338" mass="37707">MTKKQRIEAFIRLGEYLLSDKQCLLQAVDAAYQHNAWFTPANVHKALHAAALNLTEDKLHSWLAPYPFDGDCDKTAGLVLAGNIPLVGFHDILCVLCAGFKLQVKPSADDPVLTTHLLSKLQEVEPRFTPRIAIAERLQNFDLVIATGSDNSARYFSYYFGRKPHIIRKNRNSVAVLTGKETSSQLMQLGSDIFDYYGLGCRSVSKLFVPEGYDIKTILDGIAPFSDVINHHKYANNYDYNKSIYLINRESHYDNGFLLVKPDDRMASPLAVLYLEEYTNTDTLAERLRTLAPQLQCVVSIENLGVPTPVVAPGQSQLPALADYADGVNTLDFLAAHR</sequence>
<reference evidence="3" key="1">
    <citation type="journal article" date="2019" name="Int. J. Syst. Evol. Microbiol.">
        <title>The Global Catalogue of Microorganisms (GCM) 10K type strain sequencing project: providing services to taxonomists for standard genome sequencing and annotation.</title>
        <authorList>
            <consortium name="The Broad Institute Genomics Platform"/>
            <consortium name="The Broad Institute Genome Sequencing Center for Infectious Disease"/>
            <person name="Wu L."/>
            <person name="Ma J."/>
        </authorList>
    </citation>
    <scope>NUCLEOTIDE SEQUENCE [LARGE SCALE GENOMIC DNA]</scope>
    <source>
        <strain evidence="3">KCTC 52416</strain>
    </source>
</reference>
<dbReference type="EMBL" id="JBHRTA010000004">
    <property type="protein sequence ID" value="MFC3196280.1"/>
    <property type="molecule type" value="Genomic_DNA"/>
</dbReference>
<dbReference type="InterPro" id="IPR008670">
    <property type="entry name" value="CoA_reduct_LuxC"/>
</dbReference>
<comment type="caution">
    <text evidence="2">The sequence shown here is derived from an EMBL/GenBank/DDBJ whole genome shotgun (WGS) entry which is preliminary data.</text>
</comment>